<dbReference type="Proteomes" id="UP001595841">
    <property type="component" value="Unassembled WGS sequence"/>
</dbReference>
<sequence length="197" mass="21891">MKKIILLFATIIFTATHGQNLSRVQKVNGIEVYVMSEPTNSYEVVYGNGNTIKWSSFITGGLLNESISTKITSFVNNTKKEAEKEGVQMDAIVYTNGKKVVGVNFTGQKDDRTAEVQVMNGIPVYIMCEPVKKYTVVTKEGPGLKWKSFLTLGLVNNSVEQDISKYLNKLEKDFRKGKVDALLYSSGKKAVGIKFTE</sequence>
<gene>
    <name evidence="1" type="ORF">ACFOWS_02870</name>
</gene>
<comment type="caution">
    <text evidence="1">The sequence shown here is derived from an EMBL/GenBank/DDBJ whole genome shotgun (WGS) entry which is preliminary data.</text>
</comment>
<evidence type="ECO:0008006" key="3">
    <source>
        <dbReference type="Google" id="ProtNLM"/>
    </source>
</evidence>
<accession>A0ABV8PJH6</accession>
<dbReference type="RefSeq" id="WP_379762457.1">
    <property type="nucleotide sequence ID" value="NZ_JBHSCL010000003.1"/>
</dbReference>
<keyword evidence="2" id="KW-1185">Reference proteome</keyword>
<reference evidence="2" key="1">
    <citation type="journal article" date="2019" name="Int. J. Syst. Evol. Microbiol.">
        <title>The Global Catalogue of Microorganisms (GCM) 10K type strain sequencing project: providing services to taxonomists for standard genome sequencing and annotation.</title>
        <authorList>
            <consortium name="The Broad Institute Genomics Platform"/>
            <consortium name="The Broad Institute Genome Sequencing Center for Infectious Disease"/>
            <person name="Wu L."/>
            <person name="Ma J."/>
        </authorList>
    </citation>
    <scope>NUCLEOTIDE SEQUENCE [LARGE SCALE GENOMIC DNA]</scope>
    <source>
        <strain evidence="2">CGMCC 1.15774</strain>
    </source>
</reference>
<name>A0ABV8PJH6_9FLAO</name>
<evidence type="ECO:0000313" key="2">
    <source>
        <dbReference type="Proteomes" id="UP001595841"/>
    </source>
</evidence>
<dbReference type="EMBL" id="JBHSCL010000003">
    <property type="protein sequence ID" value="MFC4219057.1"/>
    <property type="molecule type" value="Genomic_DNA"/>
</dbReference>
<protein>
    <recommendedName>
        <fullName evidence="3">DUF4923 domain-containing protein</fullName>
    </recommendedName>
</protein>
<evidence type="ECO:0000313" key="1">
    <source>
        <dbReference type="EMBL" id="MFC4219057.1"/>
    </source>
</evidence>
<proteinExistence type="predicted"/>
<organism evidence="1 2">
    <name type="scientific">Flagellimonas marina</name>
    <dbReference type="NCBI Taxonomy" id="1775168"/>
    <lineage>
        <taxon>Bacteria</taxon>
        <taxon>Pseudomonadati</taxon>
        <taxon>Bacteroidota</taxon>
        <taxon>Flavobacteriia</taxon>
        <taxon>Flavobacteriales</taxon>
        <taxon>Flavobacteriaceae</taxon>
        <taxon>Flagellimonas</taxon>
    </lineage>
</organism>